<reference evidence="2" key="2">
    <citation type="submission" date="2025-08" db="UniProtKB">
        <authorList>
            <consortium name="RefSeq"/>
        </authorList>
    </citation>
    <scope>IDENTIFICATION</scope>
    <source>
        <tissue evidence="2">Leaf</tissue>
    </source>
</reference>
<accession>A0AC58S5K7</accession>
<evidence type="ECO:0000313" key="1">
    <source>
        <dbReference type="Proteomes" id="UP000790787"/>
    </source>
</evidence>
<proteinExistence type="predicted"/>
<sequence length="144" mass="16664">MNNEGHGYFEGRRGLRTLKLTHLLFADDLMIFCKWDIRSIQRIMEALNHFSCITRLVANSDESNIFLAGLTSEMQEEIIAMTGFVPRTFPIKYLGLPLSSKKWSKMERQQLLDKITKKDHQCLLKASVLCTKVTNYKCCLVFNL</sequence>
<name>A0AC58S5K7_TOBAC</name>
<reference evidence="1" key="1">
    <citation type="journal article" date="2014" name="Nat. Commun.">
        <title>The tobacco genome sequence and its comparison with those of tomato and potato.</title>
        <authorList>
            <person name="Sierro N."/>
            <person name="Battey J.N."/>
            <person name="Ouadi S."/>
            <person name="Bakaher N."/>
            <person name="Bovet L."/>
            <person name="Willig A."/>
            <person name="Goepfert S."/>
            <person name="Peitsch M.C."/>
            <person name="Ivanov N.V."/>
        </authorList>
    </citation>
    <scope>NUCLEOTIDE SEQUENCE [LARGE SCALE GENOMIC DNA]</scope>
</reference>
<dbReference type="RefSeq" id="XP_075080270.1">
    <property type="nucleotide sequence ID" value="XM_075224169.1"/>
</dbReference>
<protein>
    <submittedName>
        <fullName evidence="2">Uncharacterized protein LOC142165795</fullName>
    </submittedName>
</protein>
<dbReference type="Proteomes" id="UP000790787">
    <property type="component" value="Chromosome 11"/>
</dbReference>
<organism evidence="1 2">
    <name type="scientific">Nicotiana tabacum</name>
    <name type="common">Common tobacco</name>
    <dbReference type="NCBI Taxonomy" id="4097"/>
    <lineage>
        <taxon>Eukaryota</taxon>
        <taxon>Viridiplantae</taxon>
        <taxon>Streptophyta</taxon>
        <taxon>Embryophyta</taxon>
        <taxon>Tracheophyta</taxon>
        <taxon>Spermatophyta</taxon>
        <taxon>Magnoliopsida</taxon>
        <taxon>eudicotyledons</taxon>
        <taxon>Gunneridae</taxon>
        <taxon>Pentapetalae</taxon>
        <taxon>asterids</taxon>
        <taxon>lamiids</taxon>
        <taxon>Solanales</taxon>
        <taxon>Solanaceae</taxon>
        <taxon>Nicotianoideae</taxon>
        <taxon>Nicotianeae</taxon>
        <taxon>Nicotiana</taxon>
    </lineage>
</organism>
<keyword evidence="1" id="KW-1185">Reference proteome</keyword>
<gene>
    <name evidence="2" type="primary">LOC142165795</name>
</gene>
<evidence type="ECO:0000313" key="2">
    <source>
        <dbReference type="RefSeq" id="XP_075080270.1"/>
    </source>
</evidence>